<dbReference type="Pfam" id="PF05685">
    <property type="entry name" value="Uma2"/>
    <property type="match status" value="1"/>
</dbReference>
<sequence>MATVEQTPALITAEEFARRPDSGYVEELVRGRIIMSPPPGVRHGIVCNRIGKLLAIFVDDHDLGYVVNNDAGVVTERGPDTVRGPDVSYYSYARLPKGDPPTGYNPSPPELVFEVLSPSDRWGDVLRKVGEYINAGVLVVVVLDPEERNARLFDAAKSSKSFGSDEVLRFESILPGFDVTVGRLFE</sequence>
<dbReference type="PANTHER" id="PTHR34107">
    <property type="entry name" value="SLL0198 PROTEIN-RELATED"/>
    <property type="match status" value="1"/>
</dbReference>
<name>A0ABT6FCP2_9BACT</name>
<dbReference type="InterPro" id="IPR012296">
    <property type="entry name" value="Nuclease_put_TT1808"/>
</dbReference>
<dbReference type="PANTHER" id="PTHR34107:SF4">
    <property type="entry name" value="SLL1222 PROTEIN"/>
    <property type="match status" value="1"/>
</dbReference>
<keyword evidence="2" id="KW-0255">Endonuclease</keyword>
<dbReference type="RefSeq" id="WP_277861554.1">
    <property type="nucleotide sequence ID" value="NZ_JARRAG010000002.1"/>
</dbReference>
<dbReference type="EMBL" id="JARRAG010000002">
    <property type="protein sequence ID" value="MDG3005209.1"/>
    <property type="molecule type" value="Genomic_DNA"/>
</dbReference>
<protein>
    <submittedName>
        <fullName evidence="2">Uma2 family endonuclease</fullName>
    </submittedName>
</protein>
<reference evidence="2 3" key="1">
    <citation type="submission" date="2023-03" db="EMBL/GenBank/DDBJ databases">
        <title>Paludisphaera mucosa sp. nov. a novel planctomycete from northern fen.</title>
        <authorList>
            <person name="Ivanova A."/>
        </authorList>
    </citation>
    <scope>NUCLEOTIDE SEQUENCE [LARGE SCALE GENOMIC DNA]</scope>
    <source>
        <strain evidence="2 3">Pla2</strain>
    </source>
</reference>
<feature type="domain" description="Putative restriction endonuclease" evidence="1">
    <location>
        <begin position="14"/>
        <end position="181"/>
    </location>
</feature>
<dbReference type="SUPFAM" id="SSF52980">
    <property type="entry name" value="Restriction endonuclease-like"/>
    <property type="match status" value="1"/>
</dbReference>
<evidence type="ECO:0000259" key="1">
    <source>
        <dbReference type="Pfam" id="PF05685"/>
    </source>
</evidence>
<evidence type="ECO:0000313" key="3">
    <source>
        <dbReference type="Proteomes" id="UP001216907"/>
    </source>
</evidence>
<dbReference type="Proteomes" id="UP001216907">
    <property type="component" value="Unassembled WGS sequence"/>
</dbReference>
<proteinExistence type="predicted"/>
<keyword evidence="3" id="KW-1185">Reference proteome</keyword>
<accession>A0ABT6FCP2</accession>
<keyword evidence="2" id="KW-0378">Hydrolase</keyword>
<dbReference type="InterPro" id="IPR011335">
    <property type="entry name" value="Restrct_endonuc-II-like"/>
</dbReference>
<dbReference type="Gene3D" id="3.90.1570.10">
    <property type="entry name" value="tt1808, chain A"/>
    <property type="match status" value="1"/>
</dbReference>
<keyword evidence="2" id="KW-0540">Nuclease</keyword>
<comment type="caution">
    <text evidence="2">The sequence shown here is derived from an EMBL/GenBank/DDBJ whole genome shotgun (WGS) entry which is preliminary data.</text>
</comment>
<dbReference type="GO" id="GO:0004519">
    <property type="term" value="F:endonuclease activity"/>
    <property type="evidence" value="ECO:0007669"/>
    <property type="project" value="UniProtKB-KW"/>
</dbReference>
<dbReference type="InterPro" id="IPR008538">
    <property type="entry name" value="Uma2"/>
</dbReference>
<dbReference type="CDD" id="cd06260">
    <property type="entry name" value="DUF820-like"/>
    <property type="match status" value="1"/>
</dbReference>
<gene>
    <name evidence="2" type="ORF">PZE19_15580</name>
</gene>
<evidence type="ECO:0000313" key="2">
    <source>
        <dbReference type="EMBL" id="MDG3005209.1"/>
    </source>
</evidence>
<organism evidence="2 3">
    <name type="scientific">Paludisphaera mucosa</name>
    <dbReference type="NCBI Taxonomy" id="3030827"/>
    <lineage>
        <taxon>Bacteria</taxon>
        <taxon>Pseudomonadati</taxon>
        <taxon>Planctomycetota</taxon>
        <taxon>Planctomycetia</taxon>
        <taxon>Isosphaerales</taxon>
        <taxon>Isosphaeraceae</taxon>
        <taxon>Paludisphaera</taxon>
    </lineage>
</organism>